<accession>A0A8J5YYK5</accession>
<dbReference type="Proteomes" id="UP000701853">
    <property type="component" value="Chromosome 11"/>
</dbReference>
<reference evidence="2 3" key="1">
    <citation type="journal article" date="2021" name="bioRxiv">
        <title>The Gossypium anomalum genome as a resource for cotton improvement and evolutionary analysis of hybrid incompatibility.</title>
        <authorList>
            <person name="Grover C.E."/>
            <person name="Yuan D."/>
            <person name="Arick M.A."/>
            <person name="Miller E.R."/>
            <person name="Hu G."/>
            <person name="Peterson D.G."/>
            <person name="Wendel J.F."/>
            <person name="Udall J.A."/>
        </authorList>
    </citation>
    <scope>NUCLEOTIDE SEQUENCE [LARGE SCALE GENOMIC DNA]</scope>
    <source>
        <strain evidence="2">JFW-Udall</strain>
        <tissue evidence="2">Leaf</tissue>
    </source>
</reference>
<comment type="caution">
    <text evidence="2">The sequence shown here is derived from an EMBL/GenBank/DDBJ whole genome shotgun (WGS) entry which is preliminary data.</text>
</comment>
<evidence type="ECO:0000313" key="3">
    <source>
        <dbReference type="Proteomes" id="UP000701853"/>
    </source>
</evidence>
<keyword evidence="3" id="KW-1185">Reference proteome</keyword>
<dbReference type="PANTHER" id="PTHR33116:SF86">
    <property type="entry name" value="REVERSE TRANSCRIPTASE DOMAIN-CONTAINING PROTEIN"/>
    <property type="match status" value="1"/>
</dbReference>
<evidence type="ECO:0000259" key="1">
    <source>
        <dbReference type="PROSITE" id="PS50878"/>
    </source>
</evidence>
<dbReference type="InterPro" id="IPR000477">
    <property type="entry name" value="RT_dom"/>
</dbReference>
<dbReference type="OrthoDB" id="1000979at2759"/>
<dbReference type="PROSITE" id="PS50878">
    <property type="entry name" value="RT_POL"/>
    <property type="match status" value="1"/>
</dbReference>
<protein>
    <recommendedName>
        <fullName evidence="1">Reverse transcriptase domain-containing protein</fullName>
    </recommendedName>
</protein>
<proteinExistence type="predicted"/>
<organism evidence="2 3">
    <name type="scientific">Gossypium anomalum</name>
    <dbReference type="NCBI Taxonomy" id="47600"/>
    <lineage>
        <taxon>Eukaryota</taxon>
        <taxon>Viridiplantae</taxon>
        <taxon>Streptophyta</taxon>
        <taxon>Embryophyta</taxon>
        <taxon>Tracheophyta</taxon>
        <taxon>Spermatophyta</taxon>
        <taxon>Magnoliopsida</taxon>
        <taxon>eudicotyledons</taxon>
        <taxon>Gunneridae</taxon>
        <taxon>Pentapetalae</taxon>
        <taxon>rosids</taxon>
        <taxon>malvids</taxon>
        <taxon>Malvales</taxon>
        <taxon>Malvaceae</taxon>
        <taxon>Malvoideae</taxon>
        <taxon>Gossypium</taxon>
    </lineage>
</organism>
<gene>
    <name evidence="2" type="ORF">CXB51_028291</name>
</gene>
<sequence>MRCVCSISYFVSLNGASGEWFSPSRGLRQGDPLSPYLFLLCVEGFSTLIKEAEQKGLMRGAPIGRERFSINHLFFVDDCVLFGDATCEGSRVVRDVIREYEMVSGQLVNFDKFLIYFGANMDSSVKKDIINLLGVRVASNPEKYLGLPIMVGRKKTWAFANFVDRFRKRVEVWSLRYLSMGGNEKLEGIMNKFWWTSNKSEKGIHWNRWEQLCKPKCVGGMGFKDLFLFNKALLAKQVWRILSQPNCLLAKVLKARYYPFSNILSAKVRSYFSFIWRSICSVRELIANGILWRVGSGAHINI</sequence>
<dbReference type="AlphaFoldDB" id="A0A8J5YYK5"/>
<dbReference type="Pfam" id="PF00078">
    <property type="entry name" value="RVT_1"/>
    <property type="match status" value="1"/>
</dbReference>
<dbReference type="EMBL" id="JAHUZN010000011">
    <property type="protein sequence ID" value="KAG8478534.1"/>
    <property type="molecule type" value="Genomic_DNA"/>
</dbReference>
<evidence type="ECO:0000313" key="2">
    <source>
        <dbReference type="EMBL" id="KAG8478534.1"/>
    </source>
</evidence>
<feature type="domain" description="Reverse transcriptase" evidence="1">
    <location>
        <begin position="1"/>
        <end position="149"/>
    </location>
</feature>
<dbReference type="PANTHER" id="PTHR33116">
    <property type="entry name" value="REVERSE TRANSCRIPTASE ZINC-BINDING DOMAIN-CONTAINING PROTEIN-RELATED-RELATED"/>
    <property type="match status" value="1"/>
</dbReference>
<name>A0A8J5YYK5_9ROSI</name>